<feature type="domain" description="NEAT" evidence="8">
    <location>
        <begin position="27"/>
        <end position="151"/>
    </location>
</feature>
<dbReference type="InterPro" id="IPR037250">
    <property type="entry name" value="NEAT_dom_sf"/>
</dbReference>
<protein>
    <submittedName>
        <fullName evidence="10">Iron Transport-associated domain-containing protein</fullName>
    </submittedName>
</protein>
<evidence type="ECO:0000256" key="2">
    <source>
        <dbReference type="ARBA" id="ARBA00022512"/>
    </source>
</evidence>
<evidence type="ECO:0000313" key="10">
    <source>
        <dbReference type="EMBL" id="SCB74538.1"/>
    </source>
</evidence>
<organism evidence="9 12">
    <name type="scientific">Weissella hellenica</name>
    <dbReference type="NCBI Taxonomy" id="46256"/>
    <lineage>
        <taxon>Bacteria</taxon>
        <taxon>Bacillati</taxon>
        <taxon>Bacillota</taxon>
        <taxon>Bacilli</taxon>
        <taxon>Lactobacillales</taxon>
        <taxon>Lactobacillaceae</taxon>
        <taxon>Weissella</taxon>
    </lineage>
</organism>
<feature type="compositionally biased region" description="Low complexity" evidence="5">
    <location>
        <begin position="153"/>
        <end position="209"/>
    </location>
</feature>
<evidence type="ECO:0000256" key="7">
    <source>
        <dbReference type="SAM" id="SignalP"/>
    </source>
</evidence>
<proteinExistence type="predicted"/>
<sequence length="256" mass="26711">MANNKYLRSFLGLFALVLCMFGMQTAVHAESYTVPMQVLENGSSNTSYAAAYFSHSATVTPNGNNTYTVTSTVTTGKDLGNYPVQVLNIDGAGANVSRGESGNSQTITYSFVTSNLSARHNAAIKVDVNSINYHHNYIVGLVLDASKVPVAPAASSSSKPAVSTSSQQPSSSSVTTSSASEPVTSSSSQSNETDTSVASSKSSSSAKVTSKSESKTQVAKEKHEDKSKQLPIVAIVGGVLVLGILLGLVFNLKKKK</sequence>
<keyword evidence="2" id="KW-0134">Cell wall</keyword>
<dbReference type="Proteomes" id="UP000182448">
    <property type="component" value="Unassembled WGS sequence"/>
</dbReference>
<dbReference type="PANTHER" id="PTHR37824:SF1">
    <property type="entry name" value="IRON-REGULATED SURFACE DETERMINANT PROTEIN C"/>
    <property type="match status" value="1"/>
</dbReference>
<dbReference type="Gene3D" id="2.60.40.1850">
    <property type="match status" value="1"/>
</dbReference>
<evidence type="ECO:0000259" key="8">
    <source>
        <dbReference type="PROSITE" id="PS50978"/>
    </source>
</evidence>
<dbReference type="SUPFAM" id="SSF158911">
    <property type="entry name" value="NEAT domain-like"/>
    <property type="match status" value="1"/>
</dbReference>
<accession>A0A4Y4G6B1</accession>
<feature type="chain" id="PRO_5043938339" evidence="7">
    <location>
        <begin position="30"/>
        <end position="256"/>
    </location>
</feature>
<evidence type="ECO:0000313" key="12">
    <source>
        <dbReference type="Proteomes" id="UP000585749"/>
    </source>
</evidence>
<evidence type="ECO:0000256" key="5">
    <source>
        <dbReference type="SAM" id="MobiDB-lite"/>
    </source>
</evidence>
<dbReference type="AlphaFoldDB" id="A0A4Y4G6B1"/>
<keyword evidence="2" id="KW-0964">Secreted</keyword>
<evidence type="ECO:0000256" key="6">
    <source>
        <dbReference type="SAM" id="Phobius"/>
    </source>
</evidence>
<feature type="transmembrane region" description="Helical" evidence="6">
    <location>
        <begin position="230"/>
        <end position="252"/>
    </location>
</feature>
<dbReference type="InterPro" id="IPR006635">
    <property type="entry name" value="NEAT_dom"/>
</dbReference>
<reference evidence="10 11" key="1">
    <citation type="submission" date="2016-08" db="EMBL/GenBank/DDBJ databases">
        <authorList>
            <person name="Varghese N."/>
            <person name="Submissions Spin"/>
        </authorList>
    </citation>
    <scope>NUCLEOTIDE SEQUENCE [LARGE SCALE GENOMIC DNA]</scope>
    <source>
        <strain evidence="10 11">R-53116</strain>
    </source>
</reference>
<dbReference type="EMBL" id="FMAW01000001">
    <property type="protein sequence ID" value="SCB74538.1"/>
    <property type="molecule type" value="Genomic_DNA"/>
</dbReference>
<gene>
    <name evidence="10" type="ORF">GA0061075_101172</name>
    <name evidence="9" type="ORF">HF960_08015</name>
</gene>
<keyword evidence="6" id="KW-0472">Membrane</keyword>
<dbReference type="Pfam" id="PF05031">
    <property type="entry name" value="NEAT"/>
    <property type="match status" value="1"/>
</dbReference>
<keyword evidence="11" id="KW-1185">Reference proteome</keyword>
<dbReference type="CDD" id="cd06920">
    <property type="entry name" value="NEAT"/>
    <property type="match status" value="1"/>
</dbReference>
<dbReference type="Proteomes" id="UP000585749">
    <property type="component" value="Unassembled WGS sequence"/>
</dbReference>
<keyword evidence="6" id="KW-0812">Transmembrane</keyword>
<feature type="region of interest" description="Disordered" evidence="5">
    <location>
        <begin position="153"/>
        <end position="224"/>
    </location>
</feature>
<dbReference type="RefSeq" id="WP_074426706.1">
    <property type="nucleotide sequence ID" value="NZ_BJEG01000001.1"/>
</dbReference>
<evidence type="ECO:0000256" key="4">
    <source>
        <dbReference type="ARBA" id="ARBA00023088"/>
    </source>
</evidence>
<comment type="caution">
    <text evidence="9">The sequence shown here is derived from an EMBL/GenBank/DDBJ whole genome shotgun (WGS) entry which is preliminary data.</text>
</comment>
<dbReference type="PANTHER" id="PTHR37824">
    <property type="entry name" value="IRON-REGULATED SURFACE DETERMINANT PROTEIN C"/>
    <property type="match status" value="1"/>
</dbReference>
<dbReference type="EMBL" id="JAAXPM010000014">
    <property type="protein sequence ID" value="NKY67595.1"/>
    <property type="molecule type" value="Genomic_DNA"/>
</dbReference>
<evidence type="ECO:0000313" key="11">
    <source>
        <dbReference type="Proteomes" id="UP000182448"/>
    </source>
</evidence>
<comment type="subcellular location">
    <subcellularLocation>
        <location evidence="1">Secreted</location>
        <location evidence="1">Cell wall</location>
        <topology evidence="1">Peptidoglycan-anchor</topology>
    </subcellularLocation>
</comment>
<dbReference type="PROSITE" id="PS50978">
    <property type="entry name" value="NEAT"/>
    <property type="match status" value="1"/>
</dbReference>
<feature type="signal peptide" evidence="7">
    <location>
        <begin position="1"/>
        <end position="29"/>
    </location>
</feature>
<evidence type="ECO:0000256" key="3">
    <source>
        <dbReference type="ARBA" id="ARBA00022729"/>
    </source>
</evidence>
<keyword evidence="3 7" id="KW-0732">Signal</keyword>
<dbReference type="InterPro" id="IPR050436">
    <property type="entry name" value="IsdA"/>
</dbReference>
<name>A0A4Y4G6B1_WEIHE</name>
<evidence type="ECO:0000256" key="1">
    <source>
        <dbReference type="ARBA" id="ARBA00004168"/>
    </source>
</evidence>
<dbReference type="OrthoDB" id="2329522at2"/>
<keyword evidence="4" id="KW-0572">Peptidoglycan-anchor</keyword>
<keyword evidence="6" id="KW-1133">Transmembrane helix</keyword>
<feature type="compositionally biased region" description="Basic and acidic residues" evidence="5">
    <location>
        <begin position="210"/>
        <end position="224"/>
    </location>
</feature>
<reference evidence="9 12" key="2">
    <citation type="submission" date="2020-04" db="EMBL/GenBank/DDBJ databases">
        <title>MicrobeNet Type strains.</title>
        <authorList>
            <person name="Nicholson A.C."/>
        </authorList>
    </citation>
    <scope>NUCLEOTIDE SEQUENCE [LARGE SCALE GENOMIC DNA]</scope>
    <source>
        <strain evidence="9 12">CCUG 33494</strain>
    </source>
</reference>
<evidence type="ECO:0000313" key="9">
    <source>
        <dbReference type="EMBL" id="NKY67595.1"/>
    </source>
</evidence>
<dbReference type="SMART" id="SM00725">
    <property type="entry name" value="NEAT"/>
    <property type="match status" value="1"/>
</dbReference>